<evidence type="ECO:0000259" key="12">
    <source>
        <dbReference type="PROSITE" id="PS51449"/>
    </source>
</evidence>
<feature type="domain" description="Radical SAM core" evidence="13">
    <location>
        <begin position="142"/>
        <end position="372"/>
    </location>
</feature>
<evidence type="ECO:0000256" key="6">
    <source>
        <dbReference type="ARBA" id="ARBA00022723"/>
    </source>
</evidence>
<comment type="function">
    <text evidence="1">Catalyzes the methylthiolation of N6-(dimethylallyl)adenosine (i(6)A), leading to the formation of 2-methylthio-N6-(dimethylallyl)adenosine (ms(2)i(6)A) at position 37 in tRNAs that read codons beginning with uridine.</text>
</comment>
<feature type="domain" description="TRAM" evidence="11">
    <location>
        <begin position="375"/>
        <end position="446"/>
    </location>
</feature>
<evidence type="ECO:0000313" key="14">
    <source>
        <dbReference type="EMBL" id="MBA2132892.1"/>
    </source>
</evidence>
<keyword evidence="5 10" id="KW-0949">S-adenosyl-L-methionine</keyword>
<dbReference type="GO" id="GO:0005840">
    <property type="term" value="C:ribosome"/>
    <property type="evidence" value="ECO:0007669"/>
    <property type="project" value="UniProtKB-KW"/>
</dbReference>
<comment type="catalytic activity">
    <reaction evidence="9">
        <text>N(6)-dimethylallyladenosine(37) in tRNA + (sulfur carrier)-SH + AH2 + 2 S-adenosyl-L-methionine = 2-methylsulfanyl-N(6)-dimethylallyladenosine(37) in tRNA + (sulfur carrier)-H + 5'-deoxyadenosine + L-methionine + A + S-adenosyl-L-homocysteine + 2 H(+)</text>
        <dbReference type="Rhea" id="RHEA:37067"/>
        <dbReference type="Rhea" id="RHEA-COMP:10375"/>
        <dbReference type="Rhea" id="RHEA-COMP:10376"/>
        <dbReference type="Rhea" id="RHEA-COMP:14737"/>
        <dbReference type="Rhea" id="RHEA-COMP:14739"/>
        <dbReference type="ChEBI" id="CHEBI:13193"/>
        <dbReference type="ChEBI" id="CHEBI:15378"/>
        <dbReference type="ChEBI" id="CHEBI:17319"/>
        <dbReference type="ChEBI" id="CHEBI:17499"/>
        <dbReference type="ChEBI" id="CHEBI:29917"/>
        <dbReference type="ChEBI" id="CHEBI:57844"/>
        <dbReference type="ChEBI" id="CHEBI:57856"/>
        <dbReference type="ChEBI" id="CHEBI:59789"/>
        <dbReference type="ChEBI" id="CHEBI:64428"/>
        <dbReference type="ChEBI" id="CHEBI:74415"/>
        <dbReference type="ChEBI" id="CHEBI:74417"/>
        <dbReference type="EC" id="2.8.4.3"/>
    </reaction>
</comment>
<evidence type="ECO:0000313" key="15">
    <source>
        <dbReference type="Proteomes" id="UP000657177"/>
    </source>
</evidence>
<dbReference type="InterPro" id="IPR038135">
    <property type="entry name" value="Methylthiotransferase_N_sf"/>
</dbReference>
<comment type="similarity">
    <text evidence="10">Belongs to the methylthiotransferase family. RimO subfamily.</text>
</comment>
<accession>A0A8J6I259</accession>
<feature type="binding site" evidence="10">
    <location>
        <position position="10"/>
    </location>
    <ligand>
        <name>[4Fe-4S] cluster</name>
        <dbReference type="ChEBI" id="CHEBI:49883"/>
        <label>1</label>
    </ligand>
</feature>
<evidence type="ECO:0000256" key="4">
    <source>
        <dbReference type="ARBA" id="ARBA00022679"/>
    </source>
</evidence>
<dbReference type="Gene3D" id="3.40.50.12160">
    <property type="entry name" value="Methylthiotransferase, N-terminal domain"/>
    <property type="match status" value="1"/>
</dbReference>
<dbReference type="InterPro" id="IPR006638">
    <property type="entry name" value="Elp3/MiaA/NifB-like_rSAM"/>
</dbReference>
<dbReference type="InterPro" id="IPR005839">
    <property type="entry name" value="Methylthiotransferase"/>
</dbReference>
<dbReference type="SFLD" id="SFLDG01082">
    <property type="entry name" value="B12-binding_domain_containing"/>
    <property type="match status" value="1"/>
</dbReference>
<protein>
    <recommendedName>
        <fullName evidence="10">Ribosomal protein uS12 methylthiotransferase RimO</fullName>
        <shortName evidence="10">uS12 MTTase</shortName>
        <shortName evidence="10">uS12 methylthiotransferase</shortName>
        <ecNumber evidence="10">2.8.4.4</ecNumber>
    </recommendedName>
    <alternativeName>
        <fullName evidence="10">Ribosomal protein uS12 (aspartate-C(3))-methylthiotransferase</fullName>
    </alternativeName>
    <alternativeName>
        <fullName evidence="10">Ribosome maturation factor RimO</fullName>
    </alternativeName>
</protein>
<dbReference type="InterPro" id="IPR007197">
    <property type="entry name" value="rSAM"/>
</dbReference>
<dbReference type="Pfam" id="PF18693">
    <property type="entry name" value="TRAM_2"/>
    <property type="match status" value="1"/>
</dbReference>
<evidence type="ECO:0000256" key="3">
    <source>
        <dbReference type="ARBA" id="ARBA00022490"/>
    </source>
</evidence>
<dbReference type="PROSITE" id="PS50926">
    <property type="entry name" value="TRAM"/>
    <property type="match status" value="1"/>
</dbReference>
<evidence type="ECO:0000256" key="10">
    <source>
        <dbReference type="HAMAP-Rule" id="MF_01865"/>
    </source>
</evidence>
<comment type="function">
    <text evidence="10">Catalyzes the methylthiolation of an aspartic acid residue of ribosomal protein uS12.</text>
</comment>
<dbReference type="GO" id="GO:0005829">
    <property type="term" value="C:cytosol"/>
    <property type="evidence" value="ECO:0007669"/>
    <property type="project" value="TreeGrafter"/>
</dbReference>
<keyword evidence="4 10" id="KW-0808">Transferase</keyword>
<dbReference type="EC" id="2.8.4.4" evidence="10"/>
<evidence type="ECO:0000259" key="13">
    <source>
        <dbReference type="PROSITE" id="PS51918"/>
    </source>
</evidence>
<dbReference type="PROSITE" id="PS51449">
    <property type="entry name" value="MTTASE_N"/>
    <property type="match status" value="1"/>
</dbReference>
<dbReference type="InterPro" id="IPR002792">
    <property type="entry name" value="TRAM_dom"/>
</dbReference>
<keyword evidence="7 10" id="KW-0408">Iron</keyword>
<dbReference type="InterPro" id="IPR023404">
    <property type="entry name" value="rSAM_horseshoe"/>
</dbReference>
<dbReference type="SUPFAM" id="SSF102114">
    <property type="entry name" value="Radical SAM enzymes"/>
    <property type="match status" value="1"/>
</dbReference>
<evidence type="ECO:0000256" key="1">
    <source>
        <dbReference type="ARBA" id="ARBA00003234"/>
    </source>
</evidence>
<feature type="binding site" evidence="10">
    <location>
        <position position="156"/>
    </location>
    <ligand>
        <name>[4Fe-4S] cluster</name>
        <dbReference type="ChEBI" id="CHEBI:49883"/>
        <label>2</label>
        <note>4Fe-4S-S-AdoMet</note>
    </ligand>
</feature>
<dbReference type="InterPro" id="IPR013848">
    <property type="entry name" value="Methylthiotransferase_N"/>
</dbReference>
<keyword evidence="6 10" id="KW-0479">Metal-binding</keyword>
<dbReference type="GO" id="GO:0046872">
    <property type="term" value="F:metal ion binding"/>
    <property type="evidence" value="ECO:0007669"/>
    <property type="project" value="UniProtKB-KW"/>
</dbReference>
<dbReference type="PANTHER" id="PTHR43837:SF1">
    <property type="entry name" value="RIBOSOMAL PROTEIN US12 METHYLTHIOTRANSFERASE RIMO"/>
    <property type="match status" value="1"/>
</dbReference>
<reference evidence="14" key="1">
    <citation type="submission" date="2020-06" db="EMBL/GenBank/DDBJ databases">
        <title>Novel chitinolytic bacterium.</title>
        <authorList>
            <person name="Ungkulpasvich U."/>
            <person name="Kosugi A."/>
            <person name="Uke A."/>
        </authorList>
    </citation>
    <scope>NUCLEOTIDE SEQUENCE</scope>
    <source>
        <strain evidence="14">UUS1-1</strain>
    </source>
</reference>
<comment type="catalytic activity">
    <reaction evidence="10">
        <text>L-aspartate(89)-[ribosomal protein uS12]-hydrogen + (sulfur carrier)-SH + AH2 + 2 S-adenosyl-L-methionine = 3-methylsulfanyl-L-aspartate(89)-[ribosomal protein uS12]-hydrogen + (sulfur carrier)-H + 5'-deoxyadenosine + L-methionine + A + S-adenosyl-L-homocysteine + 2 H(+)</text>
        <dbReference type="Rhea" id="RHEA:37087"/>
        <dbReference type="Rhea" id="RHEA-COMP:10460"/>
        <dbReference type="Rhea" id="RHEA-COMP:10461"/>
        <dbReference type="Rhea" id="RHEA-COMP:14737"/>
        <dbReference type="Rhea" id="RHEA-COMP:14739"/>
        <dbReference type="ChEBI" id="CHEBI:13193"/>
        <dbReference type="ChEBI" id="CHEBI:15378"/>
        <dbReference type="ChEBI" id="CHEBI:17319"/>
        <dbReference type="ChEBI" id="CHEBI:17499"/>
        <dbReference type="ChEBI" id="CHEBI:29917"/>
        <dbReference type="ChEBI" id="CHEBI:29961"/>
        <dbReference type="ChEBI" id="CHEBI:57844"/>
        <dbReference type="ChEBI" id="CHEBI:57856"/>
        <dbReference type="ChEBI" id="CHEBI:59789"/>
        <dbReference type="ChEBI" id="CHEBI:64428"/>
        <dbReference type="ChEBI" id="CHEBI:73599"/>
        <dbReference type="EC" id="2.8.4.4"/>
    </reaction>
</comment>
<dbReference type="NCBIfam" id="TIGR01125">
    <property type="entry name" value="30S ribosomal protein S12 methylthiotransferase RimO"/>
    <property type="match status" value="1"/>
</dbReference>
<dbReference type="Pfam" id="PF04055">
    <property type="entry name" value="Radical_SAM"/>
    <property type="match status" value="1"/>
</dbReference>
<dbReference type="SMART" id="SM00729">
    <property type="entry name" value="Elp3"/>
    <property type="match status" value="1"/>
</dbReference>
<evidence type="ECO:0000256" key="8">
    <source>
        <dbReference type="ARBA" id="ARBA00023014"/>
    </source>
</evidence>
<dbReference type="InterPro" id="IPR012340">
    <property type="entry name" value="NA-bd_OB-fold"/>
</dbReference>
<organism evidence="14 15">
    <name type="scientific">Capillibacterium thermochitinicola</name>
    <dbReference type="NCBI Taxonomy" id="2699427"/>
    <lineage>
        <taxon>Bacteria</taxon>
        <taxon>Bacillati</taxon>
        <taxon>Bacillota</taxon>
        <taxon>Capillibacterium</taxon>
    </lineage>
</organism>
<evidence type="ECO:0000259" key="11">
    <source>
        <dbReference type="PROSITE" id="PS50926"/>
    </source>
</evidence>
<comment type="cofactor">
    <cofactor evidence="10">
        <name>[4Fe-4S] cluster</name>
        <dbReference type="ChEBI" id="CHEBI:49883"/>
    </cofactor>
    <text evidence="10">Binds 2 [4Fe-4S] clusters. One cluster is coordinated with 3 cysteines and an exchangeable S-adenosyl-L-methionine.</text>
</comment>
<dbReference type="SFLD" id="SFLDF00274">
    <property type="entry name" value="ribosomal_protein_S12_methylth"/>
    <property type="match status" value="1"/>
</dbReference>
<dbReference type="SFLD" id="SFLDS00029">
    <property type="entry name" value="Radical_SAM"/>
    <property type="match status" value="1"/>
</dbReference>
<keyword evidence="2 10" id="KW-0004">4Fe-4S</keyword>
<dbReference type="FunFam" id="3.80.30.20:FF:000001">
    <property type="entry name" value="tRNA-2-methylthio-N(6)-dimethylallyladenosine synthase 2"/>
    <property type="match status" value="1"/>
</dbReference>
<feature type="binding site" evidence="10">
    <location>
        <position position="163"/>
    </location>
    <ligand>
        <name>[4Fe-4S] cluster</name>
        <dbReference type="ChEBI" id="CHEBI:49883"/>
        <label>2</label>
        <note>4Fe-4S-S-AdoMet</note>
    </ligand>
</feature>
<name>A0A8J6I259_9FIRM</name>
<keyword evidence="15" id="KW-1185">Reference proteome</keyword>
<dbReference type="GO" id="GO:0035599">
    <property type="term" value="F:aspartic acid methylthiotransferase activity"/>
    <property type="evidence" value="ECO:0007669"/>
    <property type="project" value="TreeGrafter"/>
</dbReference>
<dbReference type="Gene3D" id="3.80.30.20">
    <property type="entry name" value="tm_1862 like domain"/>
    <property type="match status" value="1"/>
</dbReference>
<feature type="binding site" evidence="10">
    <location>
        <position position="79"/>
    </location>
    <ligand>
        <name>[4Fe-4S] cluster</name>
        <dbReference type="ChEBI" id="CHEBI:49883"/>
        <label>1</label>
    </ligand>
</feature>
<dbReference type="Proteomes" id="UP000657177">
    <property type="component" value="Unassembled WGS sequence"/>
</dbReference>
<evidence type="ECO:0000256" key="2">
    <source>
        <dbReference type="ARBA" id="ARBA00022485"/>
    </source>
</evidence>
<sequence>MKIGWISLGCPKNQVDTEYMIGLSEEAGFARTANPEEADVLVINTCSFIESATQESIDTILEFAAYKQKNCRLLVVAGCLPQRYRQELVKALPEVDLWVGTGEYARLPELLTAALEKKGAARLVADAPAGWLPPSLADRPLTTPPHYAYVKIAEGCNHHCLYCIIPKLKGEYRSRKPESIIAEVENLLARGVKEINLVAQDTTAYGTDFDGAFNLSSLLSRLDKLEGDFWIRLFYTYPSLINEELLRTIRDSRHICHYLDIPLQHVSSAVLKRMGRRGTEGEIRALIGRVRQYLPEVAIRSTFIVGYPGETEEDFAQLLAFLAEVRLDWVGVFPYYREEGTAAARLPGQVHHATKKRRARLVLEQQQNHSAAKNRALIGRELRVLLEKEKAPGWWEGRSYREAPGIDGVVQVQVTADQRNRLAPGTFVQVQIEAAGPYELSGKIKTNG</sequence>
<keyword evidence="14" id="KW-0689">Ribosomal protein</keyword>
<comment type="subcellular location">
    <subcellularLocation>
        <location evidence="10">Cytoplasm</location>
    </subcellularLocation>
</comment>
<comment type="caution">
    <text evidence="14">The sequence shown here is derived from an EMBL/GenBank/DDBJ whole genome shotgun (WGS) entry which is preliminary data.</text>
</comment>
<dbReference type="AlphaFoldDB" id="A0A8J6I259"/>
<feature type="binding site" evidence="10">
    <location>
        <position position="46"/>
    </location>
    <ligand>
        <name>[4Fe-4S] cluster</name>
        <dbReference type="ChEBI" id="CHEBI:49883"/>
        <label>1</label>
    </ligand>
</feature>
<dbReference type="NCBIfam" id="TIGR00089">
    <property type="entry name" value="MiaB/RimO family radical SAM methylthiotransferase"/>
    <property type="match status" value="1"/>
</dbReference>
<dbReference type="PANTHER" id="PTHR43837">
    <property type="entry name" value="RIBOSOMAL PROTEIN S12 METHYLTHIOTRANSFERASE RIMO"/>
    <property type="match status" value="1"/>
</dbReference>
<keyword evidence="14" id="KW-0687">Ribonucleoprotein</keyword>
<feature type="binding site" evidence="10">
    <location>
        <position position="160"/>
    </location>
    <ligand>
        <name>[4Fe-4S] cluster</name>
        <dbReference type="ChEBI" id="CHEBI:49883"/>
        <label>2</label>
        <note>4Fe-4S-S-AdoMet</note>
    </ligand>
</feature>
<keyword evidence="3 10" id="KW-0963">Cytoplasm</keyword>
<dbReference type="CDD" id="cd01335">
    <property type="entry name" value="Radical_SAM"/>
    <property type="match status" value="1"/>
</dbReference>
<keyword evidence="8 10" id="KW-0411">Iron-sulfur</keyword>
<dbReference type="GO" id="GO:0035597">
    <property type="term" value="F:tRNA-2-methylthio-N(6)-dimethylallyladenosine(37) synthase activity"/>
    <property type="evidence" value="ECO:0007669"/>
    <property type="project" value="UniProtKB-EC"/>
</dbReference>
<proteinExistence type="inferred from homology"/>
<dbReference type="PROSITE" id="PS51918">
    <property type="entry name" value="RADICAL_SAM"/>
    <property type="match status" value="1"/>
</dbReference>
<gene>
    <name evidence="10 14" type="primary">rimO</name>
    <name evidence="14" type="ORF">G5B42_04965</name>
</gene>
<dbReference type="EMBL" id="JAAKDE010000009">
    <property type="protein sequence ID" value="MBA2132892.1"/>
    <property type="molecule type" value="Genomic_DNA"/>
</dbReference>
<evidence type="ECO:0000256" key="5">
    <source>
        <dbReference type="ARBA" id="ARBA00022691"/>
    </source>
</evidence>
<dbReference type="Pfam" id="PF00919">
    <property type="entry name" value="UPF0004"/>
    <property type="match status" value="1"/>
</dbReference>
<dbReference type="SFLD" id="SFLDG01061">
    <property type="entry name" value="methylthiotransferase"/>
    <property type="match status" value="1"/>
</dbReference>
<dbReference type="GO" id="GO:0103039">
    <property type="term" value="F:protein methylthiotransferase activity"/>
    <property type="evidence" value="ECO:0007669"/>
    <property type="project" value="UniProtKB-EC"/>
</dbReference>
<dbReference type="HAMAP" id="MF_01865">
    <property type="entry name" value="MTTase_RimO"/>
    <property type="match status" value="1"/>
</dbReference>
<feature type="domain" description="MTTase N-terminal" evidence="12">
    <location>
        <begin position="1"/>
        <end position="116"/>
    </location>
</feature>
<dbReference type="Gene3D" id="2.40.50.140">
    <property type="entry name" value="Nucleic acid-binding proteins"/>
    <property type="match status" value="1"/>
</dbReference>
<dbReference type="InterPro" id="IPR005840">
    <property type="entry name" value="Ribosomal_uS12_MeSTrfase_RimO"/>
</dbReference>
<dbReference type="GO" id="GO:0051539">
    <property type="term" value="F:4 iron, 4 sulfur cluster binding"/>
    <property type="evidence" value="ECO:0007669"/>
    <property type="project" value="UniProtKB-UniRule"/>
</dbReference>
<evidence type="ECO:0000256" key="9">
    <source>
        <dbReference type="ARBA" id="ARBA00051425"/>
    </source>
</evidence>
<evidence type="ECO:0000256" key="7">
    <source>
        <dbReference type="ARBA" id="ARBA00023004"/>
    </source>
</evidence>
<dbReference type="InterPro" id="IPR058240">
    <property type="entry name" value="rSAM_sf"/>
</dbReference>
<dbReference type="FunFam" id="3.40.50.12160:FF:000003">
    <property type="entry name" value="CDK5 regulatory subunit-associated protein 1"/>
    <property type="match status" value="1"/>
</dbReference>